<dbReference type="GO" id="GO:0003677">
    <property type="term" value="F:DNA binding"/>
    <property type="evidence" value="ECO:0007669"/>
    <property type="project" value="UniProtKB-UniRule"/>
</dbReference>
<dbReference type="PANTHER" id="PTHR43479">
    <property type="entry name" value="ACREF/ENVCD OPERON REPRESSOR-RELATED"/>
    <property type="match status" value="1"/>
</dbReference>
<organism evidence="4 5">
    <name type="scientific">Planctobacterium marinum</name>
    <dbReference type="NCBI Taxonomy" id="1631968"/>
    <lineage>
        <taxon>Bacteria</taxon>
        <taxon>Pseudomonadati</taxon>
        <taxon>Pseudomonadota</taxon>
        <taxon>Gammaproteobacteria</taxon>
        <taxon>Alteromonadales</taxon>
        <taxon>Alteromonadaceae</taxon>
        <taxon>Planctobacterium</taxon>
    </lineage>
</organism>
<accession>A0AA48HN83</accession>
<evidence type="ECO:0000313" key="5">
    <source>
        <dbReference type="Proteomes" id="UP001333710"/>
    </source>
</evidence>
<evidence type="ECO:0000256" key="1">
    <source>
        <dbReference type="ARBA" id="ARBA00023125"/>
    </source>
</evidence>
<sequence length="210" mass="23782">MTKMPGRPSNNKDVRLKLLQQARILFAKKGYAKVTTRMIAEAAKTDAAMIRYYFGSKENLFRTVIKETVQPLLTRIRDDKSKGQTISPQELIALYYSLLSETPDLPKLIFRSIHDPDAVEHDIVNNVFSELMAYRATQLKNSIENNSNISSSFNPVHILISTLSLSVFPFLLPDDLKQELGIVVNKEFLTELSQHHALLLEHGIANKVSE</sequence>
<dbReference type="PRINTS" id="PR00455">
    <property type="entry name" value="HTHTETR"/>
</dbReference>
<name>A0AA48HN83_9ALTE</name>
<dbReference type="InterPro" id="IPR018247">
    <property type="entry name" value="EF_Hand_1_Ca_BS"/>
</dbReference>
<dbReference type="PROSITE" id="PS50977">
    <property type="entry name" value="HTH_TETR_2"/>
    <property type="match status" value="1"/>
</dbReference>
<dbReference type="SUPFAM" id="SSF46689">
    <property type="entry name" value="Homeodomain-like"/>
    <property type="match status" value="1"/>
</dbReference>
<dbReference type="InterPro" id="IPR050624">
    <property type="entry name" value="HTH-type_Tx_Regulator"/>
</dbReference>
<evidence type="ECO:0000259" key="3">
    <source>
        <dbReference type="PROSITE" id="PS50977"/>
    </source>
</evidence>
<dbReference type="AlphaFoldDB" id="A0AA48HN83"/>
<dbReference type="Gene3D" id="1.10.357.10">
    <property type="entry name" value="Tetracycline Repressor, domain 2"/>
    <property type="match status" value="1"/>
</dbReference>
<dbReference type="PROSITE" id="PS00018">
    <property type="entry name" value="EF_HAND_1"/>
    <property type="match status" value="1"/>
</dbReference>
<proteinExistence type="predicted"/>
<dbReference type="InterPro" id="IPR009057">
    <property type="entry name" value="Homeodomain-like_sf"/>
</dbReference>
<evidence type="ECO:0000256" key="2">
    <source>
        <dbReference type="PROSITE-ProRule" id="PRU00335"/>
    </source>
</evidence>
<dbReference type="PANTHER" id="PTHR43479:SF11">
    <property type="entry name" value="ACREF_ENVCD OPERON REPRESSOR-RELATED"/>
    <property type="match status" value="1"/>
</dbReference>
<gene>
    <name evidence="4" type="ORF">MACH26_21280</name>
</gene>
<dbReference type="InterPro" id="IPR001647">
    <property type="entry name" value="HTH_TetR"/>
</dbReference>
<feature type="domain" description="HTH tetR-type" evidence="3">
    <location>
        <begin position="12"/>
        <end position="72"/>
    </location>
</feature>
<protein>
    <submittedName>
        <fullName evidence="4">TetR family transcriptional regulator</fullName>
    </submittedName>
</protein>
<keyword evidence="5" id="KW-1185">Reference proteome</keyword>
<dbReference type="RefSeq" id="WP_338292619.1">
    <property type="nucleotide sequence ID" value="NZ_AP027272.1"/>
</dbReference>
<keyword evidence="1 2" id="KW-0238">DNA-binding</keyword>
<dbReference type="Pfam" id="PF00440">
    <property type="entry name" value="TetR_N"/>
    <property type="match status" value="1"/>
</dbReference>
<feature type="DNA-binding region" description="H-T-H motif" evidence="2">
    <location>
        <begin position="35"/>
        <end position="54"/>
    </location>
</feature>
<dbReference type="EMBL" id="AP027272">
    <property type="protein sequence ID" value="BDX06607.1"/>
    <property type="molecule type" value="Genomic_DNA"/>
</dbReference>
<dbReference type="KEGG" id="pmaw:MACH26_21280"/>
<evidence type="ECO:0000313" key="4">
    <source>
        <dbReference type="EMBL" id="BDX06607.1"/>
    </source>
</evidence>
<dbReference type="Proteomes" id="UP001333710">
    <property type="component" value="Chromosome"/>
</dbReference>
<reference evidence="4" key="1">
    <citation type="submission" date="2023-01" db="EMBL/GenBank/DDBJ databases">
        <title>Complete genome sequence of Planctobacterium marinum strain Dej080120_11.</title>
        <authorList>
            <person name="Ueki S."/>
            <person name="Maruyama F."/>
        </authorList>
    </citation>
    <scope>NUCLEOTIDE SEQUENCE</scope>
    <source>
        <strain evidence="4">Dej080120_11</strain>
    </source>
</reference>